<dbReference type="Gene3D" id="3.40.1260.10">
    <property type="entry name" value="DsrEFH-like"/>
    <property type="match status" value="1"/>
</dbReference>
<evidence type="ECO:0000313" key="1">
    <source>
        <dbReference type="EMBL" id="GEK96634.1"/>
    </source>
</evidence>
<dbReference type="SUPFAM" id="SSF75169">
    <property type="entry name" value="DsrEFH-like"/>
    <property type="match status" value="1"/>
</dbReference>
<dbReference type="AlphaFoldDB" id="A0A511B8G6"/>
<evidence type="ECO:0000313" key="2">
    <source>
        <dbReference type="Proteomes" id="UP000321079"/>
    </source>
</evidence>
<reference evidence="1 2" key="1">
    <citation type="submission" date="2019-07" db="EMBL/GenBank/DDBJ databases">
        <title>Whole genome shotgun sequence of Gluconobacter kanchanaburiensis NBRC 103587.</title>
        <authorList>
            <person name="Hosoyama A."/>
            <person name="Uohara A."/>
            <person name="Ohji S."/>
            <person name="Ichikawa N."/>
        </authorList>
    </citation>
    <scope>NUCLEOTIDE SEQUENCE [LARGE SCALE GENOMIC DNA]</scope>
    <source>
        <strain evidence="1 2">NBRC 103587</strain>
    </source>
</reference>
<name>A0A511B8G6_9PROT</name>
<dbReference type="RefSeq" id="WP_146861809.1">
    <property type="nucleotide sequence ID" value="NZ_BARK01000054.1"/>
</dbReference>
<organism evidence="1 2">
    <name type="scientific">Gluconobacter kanchanaburiensis NBRC 103587</name>
    <dbReference type="NCBI Taxonomy" id="1307948"/>
    <lineage>
        <taxon>Bacteria</taxon>
        <taxon>Pseudomonadati</taxon>
        <taxon>Pseudomonadota</taxon>
        <taxon>Alphaproteobacteria</taxon>
        <taxon>Acetobacterales</taxon>
        <taxon>Acetobacteraceae</taxon>
        <taxon>Gluconobacter</taxon>
    </lineage>
</organism>
<comment type="caution">
    <text evidence="1">The sequence shown here is derived from an EMBL/GenBank/DDBJ whole genome shotgun (WGS) entry which is preliminary data.</text>
</comment>
<dbReference type="OrthoDB" id="7278589at2"/>
<dbReference type="InterPro" id="IPR027396">
    <property type="entry name" value="DsrEFH-like"/>
</dbReference>
<dbReference type="EMBL" id="BJVA01000010">
    <property type="protein sequence ID" value="GEK96634.1"/>
    <property type="molecule type" value="Genomic_DNA"/>
</dbReference>
<gene>
    <name evidence="1" type="ORF">GKA01_18310</name>
</gene>
<keyword evidence="2" id="KW-1185">Reference proteome</keyword>
<sequence length="125" mass="13078">MKIPLFLTLADDSWQRAHYALVLAAGALSLGRSVTVFAGGRSVLAFTKDWSRLAGSLTDSDLASRGIAGFEELRDAVMDLGATIMVCETGLKLALVSPGDLLEGVSIKGIVSFLELAGDNPVIAL</sequence>
<proteinExistence type="predicted"/>
<dbReference type="Proteomes" id="UP000321079">
    <property type="component" value="Unassembled WGS sequence"/>
</dbReference>
<protein>
    <submittedName>
        <fullName evidence="1">Uncharacterized protein</fullName>
    </submittedName>
</protein>
<accession>A0A511B8G6</accession>